<dbReference type="PANTHER" id="PTHR38248">
    <property type="entry name" value="FUNK1 6"/>
    <property type="match status" value="1"/>
</dbReference>
<feature type="domain" description="Fungal-type protein kinase" evidence="2">
    <location>
        <begin position="89"/>
        <end position="253"/>
    </location>
</feature>
<dbReference type="InterPro" id="IPR040976">
    <property type="entry name" value="Pkinase_fungal"/>
</dbReference>
<reference evidence="3 4" key="1">
    <citation type="submission" date="2014-04" db="EMBL/GenBank/DDBJ databases">
        <authorList>
            <consortium name="DOE Joint Genome Institute"/>
            <person name="Kuo A."/>
            <person name="Kohler A."/>
            <person name="Costa M.D."/>
            <person name="Nagy L.G."/>
            <person name="Floudas D."/>
            <person name="Copeland A."/>
            <person name="Barry K.W."/>
            <person name="Cichocki N."/>
            <person name="Veneault-Fourrey C."/>
            <person name="LaButti K."/>
            <person name="Lindquist E.A."/>
            <person name="Lipzen A."/>
            <person name="Lundell T."/>
            <person name="Morin E."/>
            <person name="Murat C."/>
            <person name="Sun H."/>
            <person name="Tunlid A."/>
            <person name="Henrissat B."/>
            <person name="Grigoriev I.V."/>
            <person name="Hibbett D.S."/>
            <person name="Martin F."/>
            <person name="Nordberg H.P."/>
            <person name="Cantor M.N."/>
            <person name="Hua S.X."/>
        </authorList>
    </citation>
    <scope>NUCLEOTIDE SEQUENCE [LARGE SCALE GENOMIC DNA]</scope>
    <source>
        <strain evidence="3 4">441</strain>
    </source>
</reference>
<evidence type="ECO:0000256" key="1">
    <source>
        <dbReference type="SAM" id="MobiDB-lite"/>
    </source>
</evidence>
<evidence type="ECO:0000313" key="3">
    <source>
        <dbReference type="EMBL" id="KIK15132.1"/>
    </source>
</evidence>
<reference evidence="4" key="2">
    <citation type="submission" date="2015-01" db="EMBL/GenBank/DDBJ databases">
        <title>Evolutionary Origins and Diversification of the Mycorrhizal Mutualists.</title>
        <authorList>
            <consortium name="DOE Joint Genome Institute"/>
            <consortium name="Mycorrhizal Genomics Consortium"/>
            <person name="Kohler A."/>
            <person name="Kuo A."/>
            <person name="Nagy L.G."/>
            <person name="Floudas D."/>
            <person name="Copeland A."/>
            <person name="Barry K.W."/>
            <person name="Cichocki N."/>
            <person name="Veneault-Fourrey C."/>
            <person name="LaButti K."/>
            <person name="Lindquist E.A."/>
            <person name="Lipzen A."/>
            <person name="Lundell T."/>
            <person name="Morin E."/>
            <person name="Murat C."/>
            <person name="Riley R."/>
            <person name="Ohm R."/>
            <person name="Sun H."/>
            <person name="Tunlid A."/>
            <person name="Henrissat B."/>
            <person name="Grigoriev I.V."/>
            <person name="Hibbett D.S."/>
            <person name="Martin F."/>
        </authorList>
    </citation>
    <scope>NUCLEOTIDE SEQUENCE [LARGE SCALE GENOMIC DNA]</scope>
    <source>
        <strain evidence="4">441</strain>
    </source>
</reference>
<dbReference type="Pfam" id="PF17667">
    <property type="entry name" value="Pkinase_fungal"/>
    <property type="match status" value="1"/>
</dbReference>
<keyword evidence="4" id="KW-1185">Reference proteome</keyword>
<dbReference type="Proteomes" id="UP000054018">
    <property type="component" value="Unassembled WGS sequence"/>
</dbReference>
<dbReference type="PANTHER" id="PTHR38248:SF2">
    <property type="entry name" value="FUNK1 11"/>
    <property type="match status" value="1"/>
</dbReference>
<dbReference type="OrthoDB" id="5569250at2759"/>
<evidence type="ECO:0000313" key="4">
    <source>
        <dbReference type="Proteomes" id="UP000054018"/>
    </source>
</evidence>
<dbReference type="STRING" id="765257.A0A0C9YY96"/>
<dbReference type="EMBL" id="KN833905">
    <property type="protein sequence ID" value="KIK15132.1"/>
    <property type="molecule type" value="Genomic_DNA"/>
</dbReference>
<evidence type="ECO:0000259" key="2">
    <source>
        <dbReference type="Pfam" id="PF17667"/>
    </source>
</evidence>
<feature type="region of interest" description="Disordered" evidence="1">
    <location>
        <begin position="135"/>
        <end position="163"/>
    </location>
</feature>
<proteinExistence type="predicted"/>
<organism evidence="3 4">
    <name type="scientific">Pisolithus microcarpus 441</name>
    <dbReference type="NCBI Taxonomy" id="765257"/>
    <lineage>
        <taxon>Eukaryota</taxon>
        <taxon>Fungi</taxon>
        <taxon>Dikarya</taxon>
        <taxon>Basidiomycota</taxon>
        <taxon>Agaricomycotina</taxon>
        <taxon>Agaricomycetes</taxon>
        <taxon>Agaricomycetidae</taxon>
        <taxon>Boletales</taxon>
        <taxon>Sclerodermatineae</taxon>
        <taxon>Pisolithaceae</taxon>
        <taxon>Pisolithus</taxon>
    </lineage>
</organism>
<dbReference type="AlphaFoldDB" id="A0A0C9YY96"/>
<dbReference type="HOGENOM" id="CLU_020482_1_1_1"/>
<gene>
    <name evidence="3" type="ORF">PISMIDRAFT_16732</name>
</gene>
<dbReference type="InterPro" id="IPR011009">
    <property type="entry name" value="Kinase-like_dom_sf"/>
</dbReference>
<name>A0A0C9YY96_9AGAM</name>
<sequence>MVKDSWTCVNRVSREEDILRKIQDLKGVPQLIAAWTVEISGLDDGTHLCLATPLSNFNSIRKLLSVFIDILDSTSEQRFTVQILATPVAHMTLVMQYFILHRDISDNNLMIYPCDIPKGKTKQHCKVEASSSERCLRDDKGSQDDDRDSHAESRRSDAVDIGKEETHEQKLRWWDQERCQQIQAGILHNGLLIDFDYATKLDQSQPRVLTAGDHTGTIPFMLASILIGYKKDEMTHSASDDLESIIYVLVWMCVLYAGPGTVRQDKHITQTVLKPWVSVTNPTNVVNLGLHKRGLTTELSMVTNEFTTFFKPLCSTVNKLLRALGSNWSTTDDALNYKTIRDILLEGFGTVEEVPNWSGHKDVYGYGLLRENAKRKYPSYATTWVVRQRCH</sequence>
<protein>
    <recommendedName>
        <fullName evidence="2">Fungal-type protein kinase domain-containing protein</fullName>
    </recommendedName>
</protein>
<accession>A0A0C9YY96</accession>
<dbReference type="SUPFAM" id="SSF56112">
    <property type="entry name" value="Protein kinase-like (PK-like)"/>
    <property type="match status" value="1"/>
</dbReference>
<dbReference type="Gene3D" id="1.10.510.10">
    <property type="entry name" value="Transferase(Phosphotransferase) domain 1"/>
    <property type="match status" value="1"/>
</dbReference>